<gene>
    <name evidence="1" type="ORF">N5C46_21230</name>
</gene>
<evidence type="ECO:0000313" key="2">
    <source>
        <dbReference type="Proteomes" id="UP001064027"/>
    </source>
</evidence>
<organism evidence="1 2">
    <name type="scientific">Rossellomorea vietnamensis</name>
    <dbReference type="NCBI Taxonomy" id="218284"/>
    <lineage>
        <taxon>Bacteria</taxon>
        <taxon>Bacillati</taxon>
        <taxon>Bacillota</taxon>
        <taxon>Bacilli</taxon>
        <taxon>Bacillales</taxon>
        <taxon>Bacillaceae</taxon>
        <taxon>Rossellomorea</taxon>
    </lineage>
</organism>
<dbReference type="Proteomes" id="UP001064027">
    <property type="component" value="Chromosome"/>
</dbReference>
<name>A0ACD4C706_9BACI</name>
<reference evidence="1" key="1">
    <citation type="submission" date="2022-09" db="EMBL/GenBank/DDBJ databases">
        <title>Complete genome sequence of Rossellomorea vietnamensis strain RL-WG62, a newly isolated PGPR with the potential for plant salinity stress alleviation.</title>
        <authorList>
            <person name="Ren L."/>
            <person name="Wang G."/>
            <person name="Hu H."/>
        </authorList>
    </citation>
    <scope>NUCLEOTIDE SEQUENCE</scope>
    <source>
        <strain evidence="1">RL-WG62</strain>
    </source>
</reference>
<protein>
    <submittedName>
        <fullName evidence="1">MerR family transcriptional regulator</fullName>
    </submittedName>
</protein>
<dbReference type="EMBL" id="CP104558">
    <property type="protein sequence ID" value="UXH44126.1"/>
    <property type="molecule type" value="Genomic_DNA"/>
</dbReference>
<accession>A0ACD4C706</accession>
<keyword evidence="2" id="KW-1185">Reference proteome</keyword>
<sequence length="125" mass="14710">MKIGEFVSMLNTTKDTVRHYEDLQLITPTWNKHFREYSKKDVLNFQVVRELKEYGLSLNDIQLIFSLKEAHSCGDKELVNKVVEQLSLHLYKLQTEEEELRVRRKTLESEMEQIRSLLGGDSGHD</sequence>
<proteinExistence type="predicted"/>
<evidence type="ECO:0000313" key="1">
    <source>
        <dbReference type="EMBL" id="UXH44126.1"/>
    </source>
</evidence>